<evidence type="ECO:0000256" key="4">
    <source>
        <dbReference type="ARBA" id="ARBA00022729"/>
    </source>
</evidence>
<dbReference type="Pfam" id="PF00041">
    <property type="entry name" value="fn3"/>
    <property type="match status" value="4"/>
</dbReference>
<dbReference type="InterPro" id="IPR013098">
    <property type="entry name" value="Ig_I-set"/>
</dbReference>
<dbReference type="GO" id="GO:0007411">
    <property type="term" value="P:axon guidance"/>
    <property type="evidence" value="ECO:0007669"/>
    <property type="project" value="TreeGrafter"/>
</dbReference>
<dbReference type="InterPro" id="IPR026966">
    <property type="entry name" value="Neurofascin/L1/NrCAM_C"/>
</dbReference>
<reference evidence="16" key="2">
    <citation type="submission" date="2025-09" db="UniProtKB">
        <authorList>
            <consortium name="Ensembl"/>
        </authorList>
    </citation>
    <scope>IDENTIFICATION</scope>
</reference>
<feature type="transmembrane region" description="Helical" evidence="12">
    <location>
        <begin position="271"/>
        <end position="295"/>
    </location>
</feature>
<feature type="region of interest" description="Disordered" evidence="11">
    <location>
        <begin position="1225"/>
        <end position="1251"/>
    </location>
</feature>
<dbReference type="GO" id="GO:0007420">
    <property type="term" value="P:brain development"/>
    <property type="evidence" value="ECO:0007669"/>
    <property type="project" value="TreeGrafter"/>
</dbReference>
<feature type="domain" description="Ig-like" evidence="14">
    <location>
        <begin position="450"/>
        <end position="533"/>
    </location>
</feature>
<keyword evidence="5" id="KW-0677">Repeat</keyword>
<evidence type="ECO:0000313" key="16">
    <source>
        <dbReference type="Ensembl" id="ENSOMEP00000023429.1"/>
    </source>
</evidence>
<dbReference type="Pfam" id="PF07679">
    <property type="entry name" value="I-set"/>
    <property type="match status" value="3"/>
</dbReference>
<dbReference type="Pfam" id="PF13882">
    <property type="entry name" value="Bravo_FIGEY"/>
    <property type="match status" value="1"/>
</dbReference>
<comment type="subcellular location">
    <subcellularLocation>
        <location evidence="1">Membrane</location>
        <topology evidence="1">Single-pass type I membrane protein</topology>
    </subcellularLocation>
</comment>
<keyword evidence="3 12" id="KW-0812">Transmembrane</keyword>
<dbReference type="InterPro" id="IPR036116">
    <property type="entry name" value="FN3_sf"/>
</dbReference>
<feature type="chain" id="PRO_5017239754" evidence="13">
    <location>
        <begin position="22"/>
        <end position="1264"/>
    </location>
</feature>
<dbReference type="InterPro" id="IPR003961">
    <property type="entry name" value="FN3_dom"/>
</dbReference>
<feature type="domain" description="Ig-like" evidence="14">
    <location>
        <begin position="242"/>
        <end position="348"/>
    </location>
</feature>
<keyword evidence="17" id="KW-1185">Reference proteome</keyword>
<keyword evidence="8 12" id="KW-0472">Membrane</keyword>
<feature type="domain" description="Fibronectin type-III" evidence="15">
    <location>
        <begin position="943"/>
        <end position="1046"/>
    </location>
</feature>
<evidence type="ECO:0000256" key="3">
    <source>
        <dbReference type="ARBA" id="ARBA00022692"/>
    </source>
</evidence>
<feature type="domain" description="Fibronectin type-III" evidence="15">
    <location>
        <begin position="742"/>
        <end position="835"/>
    </location>
</feature>
<dbReference type="GO" id="GO:0005886">
    <property type="term" value="C:plasma membrane"/>
    <property type="evidence" value="ECO:0007669"/>
    <property type="project" value="TreeGrafter"/>
</dbReference>
<dbReference type="InterPro" id="IPR003599">
    <property type="entry name" value="Ig_sub"/>
</dbReference>
<dbReference type="CDD" id="cd00063">
    <property type="entry name" value="FN3"/>
    <property type="match status" value="5"/>
</dbReference>
<dbReference type="PANTHER" id="PTHR44170">
    <property type="entry name" value="PROTEIN SIDEKICK"/>
    <property type="match status" value="1"/>
</dbReference>
<evidence type="ECO:0000259" key="15">
    <source>
        <dbReference type="PROSITE" id="PS50853"/>
    </source>
</evidence>
<proteinExistence type="inferred from homology"/>
<evidence type="ECO:0000256" key="10">
    <source>
        <dbReference type="ARBA" id="ARBA00023319"/>
    </source>
</evidence>
<dbReference type="FunFam" id="2.60.40.10:FF:001779">
    <property type="entry name" value="Cell adhesion molecule L1-like b"/>
    <property type="match status" value="1"/>
</dbReference>
<evidence type="ECO:0000256" key="11">
    <source>
        <dbReference type="SAM" id="MobiDB-lite"/>
    </source>
</evidence>
<dbReference type="AlphaFoldDB" id="A0A3B3D1X5"/>
<dbReference type="PROSITE" id="PS50853">
    <property type="entry name" value="FN3"/>
    <property type="match status" value="4"/>
</dbReference>
<dbReference type="GO" id="GO:0098632">
    <property type="term" value="F:cell-cell adhesion mediator activity"/>
    <property type="evidence" value="ECO:0007669"/>
    <property type="project" value="TreeGrafter"/>
</dbReference>
<name>A0A3B3D1X5_ORYME</name>
<keyword evidence="10" id="KW-0393">Immunoglobulin domain</keyword>
<protein>
    <submittedName>
        <fullName evidence="16">Neural cell adhesion molecule L1-like protein</fullName>
    </submittedName>
</protein>
<feature type="domain" description="Ig-like" evidence="14">
    <location>
        <begin position="357"/>
        <end position="440"/>
    </location>
</feature>
<evidence type="ECO:0000256" key="8">
    <source>
        <dbReference type="ARBA" id="ARBA00023136"/>
    </source>
</evidence>
<dbReference type="FunFam" id="2.60.40.10:FF:000038">
    <property type="entry name" value="Neuronal cell adhesion molecule"/>
    <property type="match status" value="1"/>
</dbReference>
<dbReference type="Proteomes" id="UP000261560">
    <property type="component" value="Unplaced"/>
</dbReference>
<evidence type="ECO:0000256" key="5">
    <source>
        <dbReference type="ARBA" id="ARBA00022737"/>
    </source>
</evidence>
<evidence type="ECO:0000313" key="17">
    <source>
        <dbReference type="Proteomes" id="UP000261560"/>
    </source>
</evidence>
<dbReference type="PaxDb" id="30732-ENSOMEP00000023429"/>
<dbReference type="FunFam" id="2.60.40.10:FF:000367">
    <property type="entry name" value="Neural cell adhesion molecule L1-like protein"/>
    <property type="match status" value="1"/>
</dbReference>
<dbReference type="PANTHER" id="PTHR44170:SF45">
    <property type="entry name" value="NEURAL CELL ADHESION MOLECULE L1-LIKE PROTEIN ISOFORM X1"/>
    <property type="match status" value="1"/>
</dbReference>
<evidence type="ECO:0000256" key="7">
    <source>
        <dbReference type="ARBA" id="ARBA00022989"/>
    </source>
</evidence>
<reference evidence="16" key="1">
    <citation type="submission" date="2025-08" db="UniProtKB">
        <authorList>
            <consortium name="Ensembl"/>
        </authorList>
    </citation>
    <scope>IDENTIFICATION</scope>
</reference>
<comment type="similarity">
    <text evidence="2">Belongs to the immunoglobulin superfamily. L1/neurofascin/NgCAM family.</text>
</comment>
<accession>A0A3B3D1X5</accession>
<feature type="signal peptide" evidence="13">
    <location>
        <begin position="1"/>
        <end position="21"/>
    </location>
</feature>
<keyword evidence="7 12" id="KW-1133">Transmembrane helix</keyword>
<dbReference type="FunFam" id="2.60.40.10:FF:000363">
    <property type="entry name" value="neurofascin isoform X1"/>
    <property type="match status" value="1"/>
</dbReference>
<feature type="transmembrane region" description="Helical" evidence="12">
    <location>
        <begin position="1150"/>
        <end position="1172"/>
    </location>
</feature>
<dbReference type="Pfam" id="PF13927">
    <property type="entry name" value="Ig_3"/>
    <property type="match status" value="2"/>
</dbReference>
<dbReference type="STRING" id="30732.ENSOMEP00000023429"/>
<dbReference type="Ensembl" id="ENSOMET00000012253.1">
    <property type="protein sequence ID" value="ENSOMEP00000023429.1"/>
    <property type="gene ID" value="ENSOMEG00000003534.1"/>
</dbReference>
<dbReference type="InterPro" id="IPR036179">
    <property type="entry name" value="Ig-like_dom_sf"/>
</dbReference>
<dbReference type="SUPFAM" id="SSF49265">
    <property type="entry name" value="Fibronectin type III"/>
    <property type="match status" value="3"/>
</dbReference>
<dbReference type="PROSITE" id="PS50835">
    <property type="entry name" value="IG_LIKE"/>
    <property type="match status" value="6"/>
</dbReference>
<evidence type="ECO:0000256" key="2">
    <source>
        <dbReference type="ARBA" id="ARBA00008588"/>
    </source>
</evidence>
<dbReference type="FunFam" id="2.60.40.10:FF:000057">
    <property type="entry name" value="neural cell adhesion molecule L1"/>
    <property type="match status" value="1"/>
</dbReference>
<dbReference type="SMART" id="SM00409">
    <property type="entry name" value="IG"/>
    <property type="match status" value="6"/>
</dbReference>
<feature type="domain" description="Ig-like" evidence="14">
    <location>
        <begin position="541"/>
        <end position="628"/>
    </location>
</feature>
<dbReference type="InterPro" id="IPR003598">
    <property type="entry name" value="Ig_sub2"/>
</dbReference>
<evidence type="ECO:0000256" key="13">
    <source>
        <dbReference type="SAM" id="SignalP"/>
    </source>
</evidence>
<organism evidence="16 17">
    <name type="scientific">Oryzias melastigma</name>
    <name type="common">Marine medaka</name>
    <dbReference type="NCBI Taxonomy" id="30732"/>
    <lineage>
        <taxon>Eukaryota</taxon>
        <taxon>Metazoa</taxon>
        <taxon>Chordata</taxon>
        <taxon>Craniata</taxon>
        <taxon>Vertebrata</taxon>
        <taxon>Euteleostomi</taxon>
        <taxon>Actinopterygii</taxon>
        <taxon>Neopterygii</taxon>
        <taxon>Teleostei</taxon>
        <taxon>Neoteleostei</taxon>
        <taxon>Acanthomorphata</taxon>
        <taxon>Ovalentaria</taxon>
        <taxon>Atherinomorphae</taxon>
        <taxon>Beloniformes</taxon>
        <taxon>Adrianichthyidae</taxon>
        <taxon>Oryziinae</taxon>
        <taxon>Oryzias</taxon>
    </lineage>
</organism>
<dbReference type="SUPFAM" id="SSF48726">
    <property type="entry name" value="Immunoglobulin"/>
    <property type="match status" value="6"/>
</dbReference>
<evidence type="ECO:0000259" key="14">
    <source>
        <dbReference type="PROSITE" id="PS50835"/>
    </source>
</evidence>
<keyword evidence="6" id="KW-0130">Cell adhesion</keyword>
<keyword evidence="9" id="KW-1015">Disulfide bond</keyword>
<evidence type="ECO:0000256" key="12">
    <source>
        <dbReference type="SAM" id="Phobius"/>
    </source>
</evidence>
<sequence length="1264" mass="141097">MRMVESLTLVLLWTLSYQAAGLNIPLEVKQPPTITSHSETPIIVLPLDNSVTITCEARGNPPPIYRWTKDGEDVTLSNITSITSGPTSGALKFHGMALRQVQGKYRCFASNQLGTAMTNDIEIIVSGSPKFPKETIPPVVVNEGDPVILECNPPEAVVPRQLYWMTLGLEHIKQDKRVSMGTDGNLYFSNALENDSRQDYCCSAAFPRIRTMVQQSPMVLEVKSMKPANGSSAAKSPPARAPSMLLPSGVQTEKVLMKGEELQLECITAGLYVYLYIIIFIVFYVFLCITVPLCSPTPDVTWMKMGEELSDRTKLRNFDKLLTISAVEETDQGKYMCTASNSAGKTVHYFRVIVEEPPIWLGDPPQGQITTIGSDVHIKCSVGGTPLPDITWKRNGELFKDDSENYKRVLDDTVVLHNAMEEDSGVYQCEASNRHGRILANINILVMSKPPLILTKDVQEYAVILGNNILINCSVFSSPPASISWMKEEAVLTGERFSAFDNNQSLKIMKAETSDSGKYECVAKNTEGSSSITALLDVKEPTKIVSPPQNKQIISGTSAKLVCEVTYDKSLQDSFELEWRKDGEKISPSEENSFRYIRGDHKLQIMNVNLRDQGLYTCIARTRLDEVNATALIIVLDVPDAPERLKIIEIKDSRNIVISWTPGSDHNSSITEFVVEYEENQWEPGRWKELKRVPGNQATAELALFGNLRYQFRVYAVNAIGPGTPSEPSERHSTDPTVPDRNPENIQIHGNIPYQMEISWSPLLLTESNGPGIEYKVSYRRLEVEDAWTEQLVQRPLYVVKGTPAFTPYEIKVHARNSFGWGPEPKVVTGYSGEDTPSTAPQDVAVEVINTTAVRVSWTQVPAATVRGHLQGYEVQWVRTRNFLDREKTLNEKRSESFPGNRSHAIVAGLKPYSEYKLTVRVVNKKGKGPMSDPVTFTTPEGAPGLLPTLTASDCRADSMLLVWGPPLETNGILFGYHLQYHLLNESTKEVIDSQEMNITGADITQWRLTGLNSGSRYRIHLRACTKASCGPPQSKEGETLPTLIPALLNISSYVSDTFAKISWTATEEQRELQLYVAYMNNRDGKWHFSEAINVSQSFHIIDGLKPGTKYTVRLMAKKLLDNASFFEDVIQTQIKGKIEDPKDASTTGWIIGTMCALALLVIVALIFFCLMKKKGGKYAVKEKEDLHCDTESQGMMDECSEKKQQKDCTFFPLDDNSVLNYTEEDDDDAFNEDGSFIGEYSDPNRRKGSYESLDIPRFKHTAI</sequence>
<dbReference type="Gene3D" id="2.60.40.10">
    <property type="entry name" value="Immunoglobulins"/>
    <property type="match status" value="11"/>
</dbReference>
<evidence type="ECO:0000256" key="1">
    <source>
        <dbReference type="ARBA" id="ARBA00004479"/>
    </source>
</evidence>
<evidence type="ECO:0000256" key="6">
    <source>
        <dbReference type="ARBA" id="ARBA00022889"/>
    </source>
</evidence>
<feature type="domain" description="Ig-like" evidence="14">
    <location>
        <begin position="32"/>
        <end position="126"/>
    </location>
</feature>
<dbReference type="InterPro" id="IPR007110">
    <property type="entry name" value="Ig-like_dom"/>
</dbReference>
<feature type="region of interest" description="Disordered" evidence="11">
    <location>
        <begin position="721"/>
        <end position="744"/>
    </location>
</feature>
<evidence type="ECO:0000256" key="9">
    <source>
        <dbReference type="ARBA" id="ARBA00023157"/>
    </source>
</evidence>
<keyword evidence="4 13" id="KW-0732">Signal</keyword>
<dbReference type="SMART" id="SM00408">
    <property type="entry name" value="IGc2"/>
    <property type="match status" value="5"/>
</dbReference>
<dbReference type="SMART" id="SM00060">
    <property type="entry name" value="FN3"/>
    <property type="match status" value="5"/>
</dbReference>
<feature type="domain" description="Ig-like" evidence="14">
    <location>
        <begin position="129"/>
        <end position="204"/>
    </location>
</feature>
<dbReference type="GeneTree" id="ENSGT00940000165371"/>
<dbReference type="FunFam" id="2.60.40.10:FF:000032">
    <property type="entry name" value="palladin isoform X1"/>
    <property type="match status" value="1"/>
</dbReference>
<feature type="domain" description="Fibronectin type-III" evidence="15">
    <location>
        <begin position="641"/>
        <end position="737"/>
    </location>
</feature>
<dbReference type="GO" id="GO:0030424">
    <property type="term" value="C:axon"/>
    <property type="evidence" value="ECO:0007669"/>
    <property type="project" value="TreeGrafter"/>
</dbReference>
<dbReference type="InterPro" id="IPR013783">
    <property type="entry name" value="Ig-like_fold"/>
</dbReference>
<feature type="domain" description="Fibronectin type-III" evidence="15">
    <location>
        <begin position="840"/>
        <end position="942"/>
    </location>
</feature>